<dbReference type="SUPFAM" id="SSF51556">
    <property type="entry name" value="Metallo-dependent hydrolases"/>
    <property type="match status" value="1"/>
</dbReference>
<dbReference type="Proteomes" id="UP001596116">
    <property type="component" value="Unassembled WGS sequence"/>
</dbReference>
<protein>
    <submittedName>
        <fullName evidence="1">Dipeptidase</fullName>
    </submittedName>
</protein>
<sequence>MTYTRRDAISLGAGAAMTFAGASAASANDRLNSLYDKSIVIDALSFAQEWDDVEYEAVRKSGYTGIITSLNRRDLQTAIDELLTWKRRVEEFPDRYLIALEARDFERAKREGKLAVMMNFQNATMLEGDADNVDALHTLGMRCFQLTYNNRNLIGDGCLERTNAGLSDFGVEVVERMNKLGVLVDLSHCGAQTTLDGIALSQKPVAITHSMIEKFRPGHPRAKTDDQIKALADKGGVFGVAALGYFIGKNPGTDTTIETYADHIEHAVNLIGIEHVGVSTDYPVRGLESWITRENWYEPRLTIYKPSYDVQWPPYIPELDTPERFRNLIAVLDRRGWKTRDMERLLGENWLRLFKDVFGR</sequence>
<evidence type="ECO:0000313" key="1">
    <source>
        <dbReference type="EMBL" id="MFC6034652.1"/>
    </source>
</evidence>
<dbReference type="EMBL" id="JBHPON010000001">
    <property type="protein sequence ID" value="MFC6034652.1"/>
    <property type="molecule type" value="Genomic_DNA"/>
</dbReference>
<dbReference type="PANTHER" id="PTHR10443">
    <property type="entry name" value="MICROSOMAL DIPEPTIDASE"/>
    <property type="match status" value="1"/>
</dbReference>
<dbReference type="Pfam" id="PF01244">
    <property type="entry name" value="Peptidase_M19"/>
    <property type="match status" value="1"/>
</dbReference>
<dbReference type="RefSeq" id="WP_379880011.1">
    <property type="nucleotide sequence ID" value="NZ_JBHPON010000001.1"/>
</dbReference>
<proteinExistence type="predicted"/>
<accession>A0ABW1KVK7</accession>
<comment type="caution">
    <text evidence="1">The sequence shown here is derived from an EMBL/GenBank/DDBJ whole genome shotgun (WGS) entry which is preliminary data.</text>
</comment>
<keyword evidence="2" id="KW-1185">Reference proteome</keyword>
<dbReference type="Gene3D" id="3.20.20.140">
    <property type="entry name" value="Metal-dependent hydrolases"/>
    <property type="match status" value="1"/>
</dbReference>
<dbReference type="InterPro" id="IPR032466">
    <property type="entry name" value="Metal_Hydrolase"/>
</dbReference>
<gene>
    <name evidence="1" type="ORF">ACFMB1_03805</name>
</gene>
<dbReference type="PANTHER" id="PTHR10443:SF12">
    <property type="entry name" value="DIPEPTIDASE"/>
    <property type="match status" value="1"/>
</dbReference>
<dbReference type="PROSITE" id="PS51318">
    <property type="entry name" value="TAT"/>
    <property type="match status" value="1"/>
</dbReference>
<reference evidence="1 2" key="1">
    <citation type="submission" date="2024-09" db="EMBL/GenBank/DDBJ databases">
        <authorList>
            <person name="Zhang Z.-H."/>
        </authorList>
    </citation>
    <scope>NUCLEOTIDE SEQUENCE [LARGE SCALE GENOMIC DNA]</scope>
    <source>
        <strain evidence="1 2">HHTR114</strain>
    </source>
</reference>
<evidence type="ECO:0000313" key="2">
    <source>
        <dbReference type="Proteomes" id="UP001596116"/>
    </source>
</evidence>
<dbReference type="InterPro" id="IPR008257">
    <property type="entry name" value="Pept_M19"/>
</dbReference>
<dbReference type="InterPro" id="IPR006311">
    <property type="entry name" value="TAT_signal"/>
</dbReference>
<dbReference type="PROSITE" id="PS51365">
    <property type="entry name" value="RENAL_DIPEPTIDASE_2"/>
    <property type="match status" value="1"/>
</dbReference>
<organism evidence="1 2">
    <name type="scientific">Hyphococcus aureus</name>
    <dbReference type="NCBI Taxonomy" id="2666033"/>
    <lineage>
        <taxon>Bacteria</taxon>
        <taxon>Pseudomonadati</taxon>
        <taxon>Pseudomonadota</taxon>
        <taxon>Alphaproteobacteria</taxon>
        <taxon>Parvularculales</taxon>
        <taxon>Parvularculaceae</taxon>
        <taxon>Hyphococcus</taxon>
    </lineage>
</organism>
<name>A0ABW1KVK7_9PROT</name>